<dbReference type="Proteomes" id="UP000006038">
    <property type="component" value="Chromosome 6"/>
</dbReference>
<sequence length="76" mass="7654">MTAAGAGAPGTDSYTSPRIAAACGGEVRTRKARVAARTRCGKDAAAAAAMGAEAARTASSLLPEAVRVRMRCICGW</sequence>
<proteinExistence type="predicted"/>
<reference evidence="1" key="2">
    <citation type="submission" date="2013-04" db="UniProtKB">
        <authorList>
            <consortium name="EnsemblPlants"/>
        </authorList>
    </citation>
    <scope>IDENTIFICATION</scope>
</reference>
<evidence type="ECO:0000313" key="2">
    <source>
        <dbReference type="Proteomes" id="UP000006038"/>
    </source>
</evidence>
<keyword evidence="2" id="KW-1185">Reference proteome</keyword>
<dbReference type="AlphaFoldDB" id="J3MHI7"/>
<dbReference type="EnsemblPlants" id="OB06G34810.1">
    <property type="protein sequence ID" value="OB06G34810.1"/>
    <property type="gene ID" value="OB06G34810"/>
</dbReference>
<organism evidence="1">
    <name type="scientific">Oryza brachyantha</name>
    <name type="common">malo sina</name>
    <dbReference type="NCBI Taxonomy" id="4533"/>
    <lineage>
        <taxon>Eukaryota</taxon>
        <taxon>Viridiplantae</taxon>
        <taxon>Streptophyta</taxon>
        <taxon>Embryophyta</taxon>
        <taxon>Tracheophyta</taxon>
        <taxon>Spermatophyta</taxon>
        <taxon>Magnoliopsida</taxon>
        <taxon>Liliopsida</taxon>
        <taxon>Poales</taxon>
        <taxon>Poaceae</taxon>
        <taxon>BOP clade</taxon>
        <taxon>Oryzoideae</taxon>
        <taxon>Oryzeae</taxon>
        <taxon>Oryzinae</taxon>
        <taxon>Oryza</taxon>
    </lineage>
</organism>
<evidence type="ECO:0000313" key="1">
    <source>
        <dbReference type="EnsemblPlants" id="OB06G34810.1"/>
    </source>
</evidence>
<name>J3MHI7_ORYBR</name>
<accession>J3MHI7</accession>
<protein>
    <submittedName>
        <fullName evidence="1">Uncharacterized protein</fullName>
    </submittedName>
</protein>
<dbReference type="HOGENOM" id="CLU_2658495_0_0_1"/>
<dbReference type="Gramene" id="OB06G34810.1">
    <property type="protein sequence ID" value="OB06G34810.1"/>
    <property type="gene ID" value="OB06G34810"/>
</dbReference>
<reference evidence="1" key="1">
    <citation type="journal article" date="2013" name="Nat. Commun.">
        <title>Whole-genome sequencing of Oryza brachyantha reveals mechanisms underlying Oryza genome evolution.</title>
        <authorList>
            <person name="Chen J."/>
            <person name="Huang Q."/>
            <person name="Gao D."/>
            <person name="Wang J."/>
            <person name="Lang Y."/>
            <person name="Liu T."/>
            <person name="Li B."/>
            <person name="Bai Z."/>
            <person name="Luis Goicoechea J."/>
            <person name="Liang C."/>
            <person name="Chen C."/>
            <person name="Zhang W."/>
            <person name="Sun S."/>
            <person name="Liao Y."/>
            <person name="Zhang X."/>
            <person name="Yang L."/>
            <person name="Song C."/>
            <person name="Wang M."/>
            <person name="Shi J."/>
            <person name="Liu G."/>
            <person name="Liu J."/>
            <person name="Zhou H."/>
            <person name="Zhou W."/>
            <person name="Yu Q."/>
            <person name="An N."/>
            <person name="Chen Y."/>
            <person name="Cai Q."/>
            <person name="Wang B."/>
            <person name="Liu B."/>
            <person name="Min J."/>
            <person name="Huang Y."/>
            <person name="Wu H."/>
            <person name="Li Z."/>
            <person name="Zhang Y."/>
            <person name="Yin Y."/>
            <person name="Song W."/>
            <person name="Jiang J."/>
            <person name="Jackson S.A."/>
            <person name="Wing R.A."/>
            <person name="Wang J."/>
            <person name="Chen M."/>
        </authorList>
    </citation>
    <scope>NUCLEOTIDE SEQUENCE [LARGE SCALE GENOMIC DNA]</scope>
    <source>
        <strain evidence="1">cv. IRGC 101232</strain>
    </source>
</reference>